<feature type="region of interest" description="Disordered" evidence="1">
    <location>
        <begin position="77"/>
        <end position="98"/>
    </location>
</feature>
<dbReference type="Proteomes" id="UP000314294">
    <property type="component" value="Unassembled WGS sequence"/>
</dbReference>
<dbReference type="EMBL" id="SRLO01000015">
    <property type="protein sequence ID" value="TNN86409.1"/>
    <property type="molecule type" value="Genomic_DNA"/>
</dbReference>
<proteinExistence type="predicted"/>
<feature type="compositionally biased region" description="Polar residues" evidence="1">
    <location>
        <begin position="82"/>
        <end position="94"/>
    </location>
</feature>
<comment type="caution">
    <text evidence="2">The sequence shown here is derived from an EMBL/GenBank/DDBJ whole genome shotgun (WGS) entry which is preliminary data.</text>
</comment>
<reference evidence="2 3" key="1">
    <citation type="submission" date="2019-03" db="EMBL/GenBank/DDBJ databases">
        <title>First draft genome of Liparis tanakae, snailfish: a comprehensive survey of snailfish specific genes.</title>
        <authorList>
            <person name="Kim W."/>
            <person name="Song I."/>
            <person name="Jeong J.-H."/>
            <person name="Kim D."/>
            <person name="Kim S."/>
            <person name="Ryu S."/>
            <person name="Song J.Y."/>
            <person name="Lee S.K."/>
        </authorList>
    </citation>
    <scope>NUCLEOTIDE SEQUENCE [LARGE SCALE GENOMIC DNA]</scope>
    <source>
        <tissue evidence="2">Muscle</tissue>
    </source>
</reference>
<protein>
    <submittedName>
        <fullName evidence="2">Uncharacterized protein</fullName>
    </submittedName>
</protein>
<evidence type="ECO:0000313" key="2">
    <source>
        <dbReference type="EMBL" id="TNN86409.1"/>
    </source>
</evidence>
<evidence type="ECO:0000313" key="3">
    <source>
        <dbReference type="Proteomes" id="UP000314294"/>
    </source>
</evidence>
<name>A0A4Z2J8A3_9TELE</name>
<accession>A0A4Z2J8A3</accession>
<sequence length="123" mass="13106">MCHTTSQLWMEWLQMGSETLGGDTVVNLATLSLLAWAGVDPPTGPPGKTLHSLLALEDGVLDRAMEEEGLSRQCAPLLSSPRMDSSSGAGSFQPNKGPIDMMIDSTHSSITASRALRFVMMDG</sequence>
<evidence type="ECO:0000256" key="1">
    <source>
        <dbReference type="SAM" id="MobiDB-lite"/>
    </source>
</evidence>
<gene>
    <name evidence="2" type="ORF">EYF80_003179</name>
</gene>
<dbReference type="AlphaFoldDB" id="A0A4Z2J8A3"/>
<keyword evidence="3" id="KW-1185">Reference proteome</keyword>
<organism evidence="2 3">
    <name type="scientific">Liparis tanakae</name>
    <name type="common">Tanaka's snailfish</name>
    <dbReference type="NCBI Taxonomy" id="230148"/>
    <lineage>
        <taxon>Eukaryota</taxon>
        <taxon>Metazoa</taxon>
        <taxon>Chordata</taxon>
        <taxon>Craniata</taxon>
        <taxon>Vertebrata</taxon>
        <taxon>Euteleostomi</taxon>
        <taxon>Actinopterygii</taxon>
        <taxon>Neopterygii</taxon>
        <taxon>Teleostei</taxon>
        <taxon>Neoteleostei</taxon>
        <taxon>Acanthomorphata</taxon>
        <taxon>Eupercaria</taxon>
        <taxon>Perciformes</taxon>
        <taxon>Cottioidei</taxon>
        <taxon>Cottales</taxon>
        <taxon>Liparidae</taxon>
        <taxon>Liparis</taxon>
    </lineage>
</organism>